<dbReference type="InterPro" id="IPR008011">
    <property type="entry name" value="Complex1_LYR_dom"/>
</dbReference>
<comment type="similarity">
    <text evidence="2">Belongs to the prokaryotic/mitochondrial release factor family.</text>
</comment>
<dbReference type="SMR" id="B4GAC8"/>
<dbReference type="EMBL" id="CH479181">
    <property type="protein sequence ID" value="EDW31880.1"/>
    <property type="molecule type" value="Genomic_DNA"/>
</dbReference>
<evidence type="ECO:0000259" key="6">
    <source>
        <dbReference type="Pfam" id="PF00472"/>
    </source>
</evidence>
<feature type="domain" description="Prokaryotic-type class I peptide chain release factors" evidence="6">
    <location>
        <begin position="68"/>
        <end position="176"/>
    </location>
</feature>
<evidence type="ECO:0000259" key="7">
    <source>
        <dbReference type="Pfam" id="PF05347"/>
    </source>
</evidence>
<organism evidence="9">
    <name type="scientific">Drosophila persimilis</name>
    <name type="common">Fruit fly</name>
    <dbReference type="NCBI Taxonomy" id="7234"/>
    <lineage>
        <taxon>Eukaryota</taxon>
        <taxon>Metazoa</taxon>
        <taxon>Ecdysozoa</taxon>
        <taxon>Arthropoda</taxon>
        <taxon>Hexapoda</taxon>
        <taxon>Insecta</taxon>
        <taxon>Pterygota</taxon>
        <taxon>Neoptera</taxon>
        <taxon>Endopterygota</taxon>
        <taxon>Diptera</taxon>
        <taxon>Brachycera</taxon>
        <taxon>Muscomorpha</taxon>
        <taxon>Ephydroidea</taxon>
        <taxon>Drosophilidae</taxon>
        <taxon>Drosophila</taxon>
        <taxon>Sophophora</taxon>
    </lineage>
</organism>
<dbReference type="FunFam" id="3.30.160.20:FF:000104">
    <property type="entry name" value="GD20369"/>
    <property type="match status" value="1"/>
</dbReference>
<evidence type="ECO:0000256" key="5">
    <source>
        <dbReference type="SAM" id="MobiDB-lite"/>
    </source>
</evidence>
<evidence type="ECO:0000256" key="1">
    <source>
        <dbReference type="ARBA" id="ARBA00004173"/>
    </source>
</evidence>
<dbReference type="Gene3D" id="3.30.160.20">
    <property type="match status" value="1"/>
</dbReference>
<proteinExistence type="inferred from homology"/>
<keyword evidence="3" id="KW-0809">Transit peptide</keyword>
<gene>
    <name evidence="8" type="primary">Dper\GL10726</name>
    <name evidence="8" type="ORF">Dper_GL10726</name>
</gene>
<feature type="region of interest" description="Disordered" evidence="5">
    <location>
        <begin position="149"/>
        <end position="181"/>
    </location>
</feature>
<comment type="subcellular location">
    <subcellularLocation>
        <location evidence="1">Mitochondrion</location>
    </subcellularLocation>
</comment>
<dbReference type="HOGENOM" id="CLU_089470_4_4_1"/>
<dbReference type="OrthoDB" id="277888at2759"/>
<evidence type="ECO:0000256" key="4">
    <source>
        <dbReference type="ARBA" id="ARBA00023128"/>
    </source>
</evidence>
<dbReference type="InterPro" id="IPR045853">
    <property type="entry name" value="Pep_chain_release_fac_I_sf"/>
</dbReference>
<feature type="compositionally biased region" description="Basic and acidic residues" evidence="5">
    <location>
        <begin position="161"/>
        <end position="181"/>
    </location>
</feature>
<name>B4GAC8_DROPE</name>
<dbReference type="SUPFAM" id="SSF75620">
    <property type="entry name" value="Release factor"/>
    <property type="match status" value="1"/>
</dbReference>
<dbReference type="AlphaFoldDB" id="B4GAC8"/>
<evidence type="ECO:0000313" key="9">
    <source>
        <dbReference type="Proteomes" id="UP000008744"/>
    </source>
</evidence>
<dbReference type="InterPro" id="IPR052405">
    <property type="entry name" value="Mito_Transl_Release_Factor"/>
</dbReference>
<dbReference type="PhylomeDB" id="B4GAC8"/>
<evidence type="ECO:0000256" key="3">
    <source>
        <dbReference type="ARBA" id="ARBA00022946"/>
    </source>
</evidence>
<dbReference type="Proteomes" id="UP000008744">
    <property type="component" value="Unassembled WGS sequence"/>
</dbReference>
<accession>B4GAC8</accession>
<dbReference type="PANTHER" id="PTHR46203">
    <property type="entry name" value="PROBABLE PEPTIDE CHAIN RELEASE FACTOR C12ORF65"/>
    <property type="match status" value="1"/>
</dbReference>
<keyword evidence="4" id="KW-0496">Mitochondrion</keyword>
<dbReference type="PANTHER" id="PTHR46203:SF1">
    <property type="entry name" value="MITOCHONDRIAL TRANSLATION RELEASE FACTOR IN RESCUE"/>
    <property type="match status" value="1"/>
</dbReference>
<reference evidence="8 9" key="1">
    <citation type="journal article" date="2007" name="Nature">
        <title>Evolution of genes and genomes on the Drosophila phylogeny.</title>
        <authorList>
            <consortium name="Drosophila 12 Genomes Consortium"/>
            <person name="Clark A.G."/>
            <person name="Eisen M.B."/>
            <person name="Smith D.R."/>
            <person name="Bergman C.M."/>
            <person name="Oliver B."/>
            <person name="Markow T.A."/>
            <person name="Kaufman T.C."/>
            <person name="Kellis M."/>
            <person name="Gelbart W."/>
            <person name="Iyer V.N."/>
            <person name="Pollard D.A."/>
            <person name="Sackton T.B."/>
            <person name="Larracuente A.M."/>
            <person name="Singh N.D."/>
            <person name="Abad J.P."/>
            <person name="Abt D.N."/>
            <person name="Adryan B."/>
            <person name="Aguade M."/>
            <person name="Akashi H."/>
            <person name="Anderson W.W."/>
            <person name="Aquadro C.F."/>
            <person name="Ardell D.H."/>
            <person name="Arguello R."/>
            <person name="Artieri C.G."/>
            <person name="Barbash D.A."/>
            <person name="Barker D."/>
            <person name="Barsanti P."/>
            <person name="Batterham P."/>
            <person name="Batzoglou S."/>
            <person name="Begun D."/>
            <person name="Bhutkar A."/>
            <person name="Blanco E."/>
            <person name="Bosak S.A."/>
            <person name="Bradley R.K."/>
            <person name="Brand A.D."/>
            <person name="Brent M.R."/>
            <person name="Brooks A.N."/>
            <person name="Brown R.H."/>
            <person name="Butlin R.K."/>
            <person name="Caggese C."/>
            <person name="Calvi B.R."/>
            <person name="Bernardo de Carvalho A."/>
            <person name="Caspi A."/>
            <person name="Castrezana S."/>
            <person name="Celniker S.E."/>
            <person name="Chang J.L."/>
            <person name="Chapple C."/>
            <person name="Chatterji S."/>
            <person name="Chinwalla A."/>
            <person name="Civetta A."/>
            <person name="Clifton S.W."/>
            <person name="Comeron J.M."/>
            <person name="Costello J.C."/>
            <person name="Coyne J.A."/>
            <person name="Daub J."/>
            <person name="David R.G."/>
            <person name="Delcher A.L."/>
            <person name="Delehaunty K."/>
            <person name="Do C.B."/>
            <person name="Ebling H."/>
            <person name="Edwards K."/>
            <person name="Eickbush T."/>
            <person name="Evans J.D."/>
            <person name="Filipski A."/>
            <person name="Findeiss S."/>
            <person name="Freyhult E."/>
            <person name="Fulton L."/>
            <person name="Fulton R."/>
            <person name="Garcia A.C."/>
            <person name="Gardiner A."/>
            <person name="Garfield D.A."/>
            <person name="Garvin B.E."/>
            <person name="Gibson G."/>
            <person name="Gilbert D."/>
            <person name="Gnerre S."/>
            <person name="Godfrey J."/>
            <person name="Good R."/>
            <person name="Gotea V."/>
            <person name="Gravely B."/>
            <person name="Greenberg A.J."/>
            <person name="Griffiths-Jones S."/>
            <person name="Gross S."/>
            <person name="Guigo R."/>
            <person name="Gustafson E.A."/>
            <person name="Haerty W."/>
            <person name="Hahn M.W."/>
            <person name="Halligan D.L."/>
            <person name="Halpern A.L."/>
            <person name="Halter G.M."/>
            <person name="Han M.V."/>
            <person name="Heger A."/>
            <person name="Hillier L."/>
            <person name="Hinrichs A.S."/>
            <person name="Holmes I."/>
            <person name="Hoskins R.A."/>
            <person name="Hubisz M.J."/>
            <person name="Hultmark D."/>
            <person name="Huntley M.A."/>
            <person name="Jaffe D.B."/>
            <person name="Jagadeeshan S."/>
            <person name="Jeck W.R."/>
            <person name="Johnson J."/>
            <person name="Jones C.D."/>
            <person name="Jordan W.C."/>
            <person name="Karpen G.H."/>
            <person name="Kataoka E."/>
            <person name="Keightley P.D."/>
            <person name="Kheradpour P."/>
            <person name="Kirkness E.F."/>
            <person name="Koerich L.B."/>
            <person name="Kristiansen K."/>
            <person name="Kudrna D."/>
            <person name="Kulathinal R.J."/>
            <person name="Kumar S."/>
            <person name="Kwok R."/>
            <person name="Lander E."/>
            <person name="Langley C.H."/>
            <person name="Lapoint R."/>
            <person name="Lazzaro B.P."/>
            <person name="Lee S.J."/>
            <person name="Levesque L."/>
            <person name="Li R."/>
            <person name="Lin C.F."/>
            <person name="Lin M.F."/>
            <person name="Lindblad-Toh K."/>
            <person name="Llopart A."/>
            <person name="Long M."/>
            <person name="Low L."/>
            <person name="Lozovsky E."/>
            <person name="Lu J."/>
            <person name="Luo M."/>
            <person name="Machado C.A."/>
            <person name="Makalowski W."/>
            <person name="Marzo M."/>
            <person name="Matsuda M."/>
            <person name="Matzkin L."/>
            <person name="McAllister B."/>
            <person name="McBride C.S."/>
            <person name="McKernan B."/>
            <person name="McKernan K."/>
            <person name="Mendez-Lago M."/>
            <person name="Minx P."/>
            <person name="Mollenhauer M.U."/>
            <person name="Montooth K."/>
            <person name="Mount S.M."/>
            <person name="Mu X."/>
            <person name="Myers E."/>
            <person name="Negre B."/>
            <person name="Newfeld S."/>
            <person name="Nielsen R."/>
            <person name="Noor M.A."/>
            <person name="O'Grady P."/>
            <person name="Pachter L."/>
            <person name="Papaceit M."/>
            <person name="Parisi M.J."/>
            <person name="Parisi M."/>
            <person name="Parts L."/>
            <person name="Pedersen J.S."/>
            <person name="Pesole G."/>
            <person name="Phillippy A.M."/>
            <person name="Ponting C.P."/>
            <person name="Pop M."/>
            <person name="Porcelli D."/>
            <person name="Powell J.R."/>
            <person name="Prohaska S."/>
            <person name="Pruitt K."/>
            <person name="Puig M."/>
            <person name="Quesneville H."/>
            <person name="Ram K.R."/>
            <person name="Rand D."/>
            <person name="Rasmussen M.D."/>
            <person name="Reed L.K."/>
            <person name="Reenan R."/>
            <person name="Reily A."/>
            <person name="Remington K.A."/>
            <person name="Rieger T.T."/>
            <person name="Ritchie M.G."/>
            <person name="Robin C."/>
            <person name="Rogers Y.H."/>
            <person name="Rohde C."/>
            <person name="Rozas J."/>
            <person name="Rubenfield M.J."/>
            <person name="Ruiz A."/>
            <person name="Russo S."/>
            <person name="Salzberg S.L."/>
            <person name="Sanchez-Gracia A."/>
            <person name="Saranga D.J."/>
            <person name="Sato H."/>
            <person name="Schaeffer S.W."/>
            <person name="Schatz M.C."/>
            <person name="Schlenke T."/>
            <person name="Schwartz R."/>
            <person name="Segarra C."/>
            <person name="Singh R.S."/>
            <person name="Sirot L."/>
            <person name="Sirota M."/>
            <person name="Sisneros N.B."/>
            <person name="Smith C.D."/>
            <person name="Smith T.F."/>
            <person name="Spieth J."/>
            <person name="Stage D.E."/>
            <person name="Stark A."/>
            <person name="Stephan W."/>
            <person name="Strausberg R.L."/>
            <person name="Strempel S."/>
            <person name="Sturgill D."/>
            <person name="Sutton G."/>
            <person name="Sutton G.G."/>
            <person name="Tao W."/>
            <person name="Teichmann S."/>
            <person name="Tobari Y.N."/>
            <person name="Tomimura Y."/>
            <person name="Tsolas J.M."/>
            <person name="Valente V.L."/>
            <person name="Venter E."/>
            <person name="Venter J.C."/>
            <person name="Vicario S."/>
            <person name="Vieira F.G."/>
            <person name="Vilella A.J."/>
            <person name="Villasante A."/>
            <person name="Walenz B."/>
            <person name="Wang J."/>
            <person name="Wasserman M."/>
            <person name="Watts T."/>
            <person name="Wilson D."/>
            <person name="Wilson R.K."/>
            <person name="Wing R.A."/>
            <person name="Wolfner M.F."/>
            <person name="Wong A."/>
            <person name="Wong G.K."/>
            <person name="Wu C.I."/>
            <person name="Wu G."/>
            <person name="Yamamoto D."/>
            <person name="Yang H.P."/>
            <person name="Yang S.P."/>
            <person name="Yorke J.A."/>
            <person name="Yoshida K."/>
            <person name="Zdobnov E."/>
            <person name="Zhang P."/>
            <person name="Zhang Y."/>
            <person name="Zimin A.V."/>
            <person name="Baldwin J."/>
            <person name="Abdouelleil A."/>
            <person name="Abdulkadir J."/>
            <person name="Abebe A."/>
            <person name="Abera B."/>
            <person name="Abreu J."/>
            <person name="Acer S.C."/>
            <person name="Aftuck L."/>
            <person name="Alexander A."/>
            <person name="An P."/>
            <person name="Anderson E."/>
            <person name="Anderson S."/>
            <person name="Arachi H."/>
            <person name="Azer M."/>
            <person name="Bachantsang P."/>
            <person name="Barry A."/>
            <person name="Bayul T."/>
            <person name="Berlin A."/>
            <person name="Bessette D."/>
            <person name="Bloom T."/>
            <person name="Blye J."/>
            <person name="Boguslavskiy L."/>
            <person name="Bonnet C."/>
            <person name="Boukhgalter B."/>
            <person name="Bourzgui I."/>
            <person name="Brown A."/>
            <person name="Cahill P."/>
            <person name="Channer S."/>
            <person name="Cheshatsang Y."/>
            <person name="Chuda L."/>
            <person name="Citroen M."/>
            <person name="Collymore A."/>
            <person name="Cooke P."/>
            <person name="Costello M."/>
            <person name="D'Aco K."/>
            <person name="Daza R."/>
            <person name="De Haan G."/>
            <person name="DeGray S."/>
            <person name="DeMaso C."/>
            <person name="Dhargay N."/>
            <person name="Dooley K."/>
            <person name="Dooley E."/>
            <person name="Doricent M."/>
            <person name="Dorje P."/>
            <person name="Dorjee K."/>
            <person name="Dupes A."/>
            <person name="Elong R."/>
            <person name="Falk J."/>
            <person name="Farina A."/>
            <person name="Faro S."/>
            <person name="Ferguson D."/>
            <person name="Fisher S."/>
            <person name="Foley C.D."/>
            <person name="Franke A."/>
            <person name="Friedrich D."/>
            <person name="Gadbois L."/>
            <person name="Gearin G."/>
            <person name="Gearin C.R."/>
            <person name="Giannoukos G."/>
            <person name="Goode T."/>
            <person name="Graham J."/>
            <person name="Grandbois E."/>
            <person name="Grewal S."/>
            <person name="Gyaltsen K."/>
            <person name="Hafez N."/>
            <person name="Hagos B."/>
            <person name="Hall J."/>
            <person name="Henson C."/>
            <person name="Hollinger A."/>
            <person name="Honan T."/>
            <person name="Huard M.D."/>
            <person name="Hughes L."/>
            <person name="Hurhula B."/>
            <person name="Husby M.E."/>
            <person name="Kamat A."/>
            <person name="Kanga B."/>
            <person name="Kashin S."/>
            <person name="Khazanovich D."/>
            <person name="Kisner P."/>
            <person name="Lance K."/>
            <person name="Lara M."/>
            <person name="Lee W."/>
            <person name="Lennon N."/>
            <person name="Letendre F."/>
            <person name="LeVine R."/>
            <person name="Lipovsky A."/>
            <person name="Liu X."/>
            <person name="Liu J."/>
            <person name="Liu S."/>
            <person name="Lokyitsang T."/>
            <person name="Lokyitsang Y."/>
            <person name="Lubonja R."/>
            <person name="Lui A."/>
            <person name="MacDonald P."/>
            <person name="Magnisalis V."/>
            <person name="Maru K."/>
            <person name="Matthews C."/>
            <person name="McCusker W."/>
            <person name="McDonough S."/>
            <person name="Mehta T."/>
            <person name="Meldrim J."/>
            <person name="Meneus L."/>
            <person name="Mihai O."/>
            <person name="Mihalev A."/>
            <person name="Mihova T."/>
            <person name="Mittelman R."/>
            <person name="Mlenga V."/>
            <person name="Montmayeur A."/>
            <person name="Mulrain L."/>
            <person name="Navidi A."/>
            <person name="Naylor J."/>
            <person name="Negash T."/>
            <person name="Nguyen T."/>
            <person name="Nguyen N."/>
            <person name="Nicol R."/>
            <person name="Norbu C."/>
            <person name="Norbu N."/>
            <person name="Novod N."/>
            <person name="O'Neill B."/>
            <person name="Osman S."/>
            <person name="Markiewicz E."/>
            <person name="Oyono O.L."/>
            <person name="Patti C."/>
            <person name="Phunkhang P."/>
            <person name="Pierre F."/>
            <person name="Priest M."/>
            <person name="Raghuraman S."/>
            <person name="Rege F."/>
            <person name="Reyes R."/>
            <person name="Rise C."/>
            <person name="Rogov P."/>
            <person name="Ross K."/>
            <person name="Ryan E."/>
            <person name="Settipalli S."/>
            <person name="Shea T."/>
            <person name="Sherpa N."/>
            <person name="Shi L."/>
            <person name="Shih D."/>
            <person name="Sparrow T."/>
            <person name="Spaulding J."/>
            <person name="Stalker J."/>
            <person name="Stange-Thomann N."/>
            <person name="Stavropoulos S."/>
            <person name="Stone C."/>
            <person name="Strader C."/>
            <person name="Tesfaye S."/>
            <person name="Thomson T."/>
            <person name="Thoulutsang Y."/>
            <person name="Thoulutsang D."/>
            <person name="Topham K."/>
            <person name="Topping I."/>
            <person name="Tsamla T."/>
            <person name="Vassiliev H."/>
            <person name="Vo A."/>
            <person name="Wangchuk T."/>
            <person name="Wangdi T."/>
            <person name="Weiand M."/>
            <person name="Wilkinson J."/>
            <person name="Wilson A."/>
            <person name="Yadav S."/>
            <person name="Young G."/>
            <person name="Yu Q."/>
            <person name="Zembek L."/>
            <person name="Zhong D."/>
            <person name="Zimmer A."/>
            <person name="Zwirko Z."/>
            <person name="Jaffe D.B."/>
            <person name="Alvarez P."/>
            <person name="Brockman W."/>
            <person name="Butler J."/>
            <person name="Chin C."/>
            <person name="Gnerre S."/>
            <person name="Grabherr M."/>
            <person name="Kleber M."/>
            <person name="Mauceli E."/>
            <person name="MacCallum I."/>
        </authorList>
    </citation>
    <scope>NUCLEOTIDE SEQUENCE [LARGE SCALE GENOMIC DNA]</scope>
    <source>
        <strain evidence="9">MSH-3 / Tucson 14011-0111.49</strain>
    </source>
</reference>
<dbReference type="GO" id="GO:0005739">
    <property type="term" value="C:mitochondrion"/>
    <property type="evidence" value="ECO:0007669"/>
    <property type="project" value="UniProtKB-SubCell"/>
</dbReference>
<dbReference type="InterPro" id="IPR000352">
    <property type="entry name" value="Pep_chain_release_fac_I"/>
</dbReference>
<dbReference type="Pfam" id="PF00472">
    <property type="entry name" value="RF-1"/>
    <property type="match status" value="1"/>
</dbReference>
<dbReference type="eggNOG" id="KOG2726">
    <property type="taxonomic scope" value="Eukaryota"/>
</dbReference>
<evidence type="ECO:0000256" key="2">
    <source>
        <dbReference type="ARBA" id="ARBA00010835"/>
    </source>
</evidence>
<protein>
    <submittedName>
        <fullName evidence="8">GL10726</fullName>
    </submittedName>
</protein>
<sequence>MFQPSRQQILRLYKHLIRYGNHLKLTDKNYFLGRVRHEFRDSRQLTSPSEIEFNFRSTANLDYSRYPKLQESEIEETFMRGSGPGGQAVNKTSNCVFLRHLPTNITIKCHTHRLASKNRVEARKLLLDKLDAHFNGENSIAAQIKVLEQRKSTERRRRQGKMQEMKTRWQERERTEESNDK</sequence>
<dbReference type="Pfam" id="PF05347">
    <property type="entry name" value="Complex1_LYR"/>
    <property type="match status" value="1"/>
</dbReference>
<keyword evidence="9" id="KW-1185">Reference proteome</keyword>
<dbReference type="GO" id="GO:0003747">
    <property type="term" value="F:translation release factor activity"/>
    <property type="evidence" value="ECO:0007669"/>
    <property type="project" value="InterPro"/>
</dbReference>
<evidence type="ECO:0000313" key="8">
    <source>
        <dbReference type="EMBL" id="EDW31880.1"/>
    </source>
</evidence>
<dbReference type="OMA" id="KCHLHRL"/>
<feature type="domain" description="Complex 1 LYR protein" evidence="7">
    <location>
        <begin position="7"/>
        <end position="54"/>
    </location>
</feature>